<keyword evidence="2" id="KW-1185">Reference proteome</keyword>
<feature type="compositionally biased region" description="Basic and acidic residues" evidence="1">
    <location>
        <begin position="586"/>
        <end position="599"/>
    </location>
</feature>
<dbReference type="OrthoDB" id="1929367at2759"/>
<reference evidence="2" key="1">
    <citation type="journal article" date="2019" name="Nat. Commun.">
        <title>Genome-wide association mapping of date palm fruit traits.</title>
        <authorList>
            <person name="Hazzouri K.M."/>
            <person name="Gros-Balthazard M."/>
            <person name="Flowers J.M."/>
            <person name="Copetti D."/>
            <person name="Lemansour A."/>
            <person name="Lebrun M."/>
            <person name="Masmoudi K."/>
            <person name="Ferrand S."/>
            <person name="Dhar M.I."/>
            <person name="Fresquez Z.A."/>
            <person name="Rosas U."/>
            <person name="Zhang J."/>
            <person name="Talag J."/>
            <person name="Lee S."/>
            <person name="Kudrna D."/>
            <person name="Powell R.F."/>
            <person name="Leitch I.J."/>
            <person name="Krueger R.R."/>
            <person name="Wing R.A."/>
            <person name="Amiri K.M.A."/>
            <person name="Purugganan M.D."/>
        </authorList>
    </citation>
    <scope>NUCLEOTIDE SEQUENCE [LARGE SCALE GENOMIC DNA]</scope>
    <source>
        <strain evidence="2">cv. Khalas</strain>
    </source>
</reference>
<protein>
    <submittedName>
        <fullName evidence="3">Uncharacterized protein LOC103723554</fullName>
    </submittedName>
</protein>
<reference evidence="3" key="2">
    <citation type="submission" date="2025-08" db="UniProtKB">
        <authorList>
            <consortium name="RefSeq"/>
        </authorList>
    </citation>
    <scope>IDENTIFICATION</scope>
    <source>
        <tissue evidence="3">Young leaves</tissue>
    </source>
</reference>
<dbReference type="KEGG" id="pda:103723554"/>
<evidence type="ECO:0000313" key="3">
    <source>
        <dbReference type="RefSeq" id="XP_008812729.1"/>
    </source>
</evidence>
<feature type="region of interest" description="Disordered" evidence="1">
    <location>
        <begin position="164"/>
        <end position="194"/>
    </location>
</feature>
<feature type="region of interest" description="Disordered" evidence="1">
    <location>
        <begin position="691"/>
        <end position="717"/>
    </location>
</feature>
<dbReference type="PANTHER" id="PTHR35707:SF1">
    <property type="entry name" value="SPC7 KINETOCHORE PROTEIN DOMAIN-CONTAINING PROTEIN"/>
    <property type="match status" value="1"/>
</dbReference>
<feature type="compositionally biased region" description="Acidic residues" evidence="1">
    <location>
        <begin position="85"/>
        <end position="96"/>
    </location>
</feature>
<feature type="region of interest" description="Disordered" evidence="1">
    <location>
        <begin position="522"/>
        <end position="549"/>
    </location>
</feature>
<evidence type="ECO:0000256" key="1">
    <source>
        <dbReference type="SAM" id="MobiDB-lite"/>
    </source>
</evidence>
<sequence length="1162" mass="128409">MDSREEGKELRSAGELDDETIAKKRSRRVSFAEITAVHVFDRDEDFETPPDSKPASTDSPVPSREVVGFQGEQSDSDDSKAFAREEEEDDEDEDGEQERFVRDMDSSSPGSAVGSLTSNDDDNFFGPVSTSFIRSGRLSGAGISDDENHDVTLDSTTFSLHFRNLAPPDDRTANSTGSIRTPTGDTVPADTGNHMVPARSKKLFARSKLSDGKLSSSEGGSSSMTLIGDDTSRYDYAKLSPTSEALLNEVNKCMQSNSPNGDSRIMTSDEHIGVVVVAKDEGHVSNAAAPDVVADDQCVGPHLSKDVSMGAVTEQVDNEHLSPIRRADLPVDNSNNEKTKERVSPIGKGFCKAVHEAIQSDTVEATAQNSDMLSPPYRGSRSNFILQSAHVHQALFKDQLSGNQNFFNSSPLSAREVPVPALMIADGQQQQQLESDCGMQTPKNAVQPFESPSQGSVSSLRAKRQRLFLDPTVLSIGKSIDGSAREQPPSTLELELVKHGERISAIKNRMSKFTIPETPRLSNSRVATPRKDHLPLDQEGTLDRMSNNPSAKLVGVPVMNMEEIFMSSVQKNRVHGVSVELNHSGNDIRESTHSEKNEASSETLKLNEAVSSSNLETKINQSPLISQSLTEVVSIPGEHGSSPRQTMVKLKENSLVSDNAYKVDHQDFHAVQESTSVQDFDLFGKKRRSEQNLIMDEDRASKTSRTQESPHISPKVAVSGSGFSLGSQWECNNEAHDFGGQSPAMHWTSMFSKVSEATKLVFSPSVHKLSLQELDTLEDMLAEVQMARKYERLSASLRNHDRLGDLHHQRVAEVRSLQDKLLYEQAKLQLRRVKLDQLHNKAQLTQSGIRECCNLKLMFSQLSLPSTRASKTKEDHLHSVSSISSSKNQEQHSRVISMRQEVKMLEQKVEHLVKSLVACCKIKGNLNCDEIIKAAKEHLEKRKSCRIINQDLQLWGLSDIVQSNYQHDIVLNYCNLLFQRFTVNGCPTSSIVAKISLNDSNIEKTFPNMNACAAFEFVFKAKGDHRLSGSKCLQQKTLETSLLLGALVDVLEEVQVARMELLNLTHSTFHSQPSGQLELQLCFMNFRRGWKVPLILDMTNLNCAVYPSVPSELQFKISGTQETLPMSVSNEIMAAIQNLQGGHSMIARFCRLISQAVRAFSG</sequence>
<dbReference type="PANTHER" id="PTHR35707">
    <property type="entry name" value="OS06G0608100 PROTEIN"/>
    <property type="match status" value="1"/>
</dbReference>
<name>A0A8B7D451_PHODC</name>
<dbReference type="AlphaFoldDB" id="A0A8B7D451"/>
<dbReference type="GeneID" id="103723554"/>
<evidence type="ECO:0000313" key="2">
    <source>
        <dbReference type="Proteomes" id="UP000228380"/>
    </source>
</evidence>
<dbReference type="RefSeq" id="XP_008812729.1">
    <property type="nucleotide sequence ID" value="XM_008814507.4"/>
</dbReference>
<gene>
    <name evidence="3" type="primary">LOC103723554</name>
</gene>
<feature type="region of interest" description="Disordered" evidence="1">
    <location>
        <begin position="585"/>
        <end position="605"/>
    </location>
</feature>
<feature type="compositionally biased region" description="Polar residues" evidence="1">
    <location>
        <begin position="106"/>
        <end position="118"/>
    </location>
</feature>
<feature type="compositionally biased region" description="Basic and acidic residues" evidence="1">
    <location>
        <begin position="1"/>
        <end position="14"/>
    </location>
</feature>
<accession>A0A8B7D451</accession>
<feature type="region of interest" description="Disordered" evidence="1">
    <location>
        <begin position="38"/>
        <end position="121"/>
    </location>
</feature>
<feature type="compositionally biased region" description="Polar residues" evidence="1">
    <location>
        <begin position="173"/>
        <end position="184"/>
    </location>
</feature>
<dbReference type="Proteomes" id="UP000228380">
    <property type="component" value="Chromosome 1"/>
</dbReference>
<organism evidence="2 3">
    <name type="scientific">Phoenix dactylifera</name>
    <name type="common">Date palm</name>
    <dbReference type="NCBI Taxonomy" id="42345"/>
    <lineage>
        <taxon>Eukaryota</taxon>
        <taxon>Viridiplantae</taxon>
        <taxon>Streptophyta</taxon>
        <taxon>Embryophyta</taxon>
        <taxon>Tracheophyta</taxon>
        <taxon>Spermatophyta</taxon>
        <taxon>Magnoliopsida</taxon>
        <taxon>Liliopsida</taxon>
        <taxon>Arecaceae</taxon>
        <taxon>Coryphoideae</taxon>
        <taxon>Phoeniceae</taxon>
        <taxon>Phoenix</taxon>
    </lineage>
</organism>
<proteinExistence type="predicted"/>
<feature type="region of interest" description="Disordered" evidence="1">
    <location>
        <begin position="1"/>
        <end position="25"/>
    </location>
</feature>